<dbReference type="Pfam" id="PF00569">
    <property type="entry name" value="ZZ"/>
    <property type="match status" value="1"/>
</dbReference>
<evidence type="ECO:0000256" key="1">
    <source>
        <dbReference type="ARBA" id="ARBA00006484"/>
    </source>
</evidence>
<keyword evidence="6" id="KW-0521">NADP</keyword>
<dbReference type="PRINTS" id="PR00080">
    <property type="entry name" value="SDRFAMILY"/>
</dbReference>
<dbReference type="GO" id="GO:0050664">
    <property type="term" value="F:oxidoreductase activity, acting on NAD(P)H, oxygen as acceptor"/>
    <property type="evidence" value="ECO:0007669"/>
    <property type="project" value="TreeGrafter"/>
</dbReference>
<name>A0A364MWI6_STELY</name>
<dbReference type="PRINTS" id="PR00081">
    <property type="entry name" value="GDHRDH"/>
</dbReference>
<dbReference type="STRING" id="183478.A0A364MWI6"/>
<evidence type="ECO:0000256" key="2">
    <source>
        <dbReference type="ARBA" id="ARBA00022723"/>
    </source>
</evidence>
<keyword evidence="7" id="KW-0560">Oxidoreductase</keyword>
<feature type="domain" description="EF-hand" evidence="11">
    <location>
        <begin position="649"/>
        <end position="684"/>
    </location>
</feature>
<dbReference type="PANTHER" id="PTHR43008:SF4">
    <property type="entry name" value="CHAIN DEHYDROGENASE, PUTATIVE (AFU_ORTHOLOGUE AFUA_4G08710)-RELATED"/>
    <property type="match status" value="1"/>
</dbReference>
<dbReference type="PROSITE" id="PS00018">
    <property type="entry name" value="EF_HAND_1"/>
    <property type="match status" value="2"/>
</dbReference>
<feature type="region of interest" description="Disordered" evidence="9">
    <location>
        <begin position="283"/>
        <end position="310"/>
    </location>
</feature>
<dbReference type="PROSITE" id="PS01357">
    <property type="entry name" value="ZF_ZZ_1"/>
    <property type="match status" value="1"/>
</dbReference>
<dbReference type="PROSITE" id="PS50135">
    <property type="entry name" value="ZF_ZZ_2"/>
    <property type="match status" value="1"/>
</dbReference>
<keyword evidence="5" id="KW-0106">Calcium</keyword>
<dbReference type="InterPro" id="IPR000433">
    <property type="entry name" value="Znf_ZZ"/>
</dbReference>
<dbReference type="InterPro" id="IPR020904">
    <property type="entry name" value="Sc_DH/Rdtase_CS"/>
</dbReference>
<dbReference type="InterPro" id="IPR057326">
    <property type="entry name" value="KR_dom"/>
</dbReference>
<dbReference type="FunFam" id="3.40.50.720:FF:000245">
    <property type="entry name" value="Short chain dehydrogenase, putative"/>
    <property type="match status" value="1"/>
</dbReference>
<feature type="domain" description="EF-hand" evidence="11">
    <location>
        <begin position="613"/>
        <end position="648"/>
    </location>
</feature>
<evidence type="ECO:0000313" key="13">
    <source>
        <dbReference type="Proteomes" id="UP000249619"/>
    </source>
</evidence>
<dbReference type="CDD" id="cd00051">
    <property type="entry name" value="EFh"/>
    <property type="match status" value="1"/>
</dbReference>
<dbReference type="InterPro" id="IPR018247">
    <property type="entry name" value="EF_Hand_1_Ca_BS"/>
</dbReference>
<comment type="caution">
    <text evidence="12">The sequence shown here is derived from an EMBL/GenBank/DDBJ whole genome shotgun (WGS) entry which is preliminary data.</text>
</comment>
<dbReference type="InterPro" id="IPR043145">
    <property type="entry name" value="Znf_ZZ_sf"/>
</dbReference>
<evidence type="ECO:0000313" key="12">
    <source>
        <dbReference type="EMBL" id="RAR05401.1"/>
    </source>
</evidence>
<dbReference type="SUPFAM" id="SSF57850">
    <property type="entry name" value="RING/U-box"/>
    <property type="match status" value="1"/>
</dbReference>
<reference evidence="13" key="1">
    <citation type="submission" date="2018-05" db="EMBL/GenBank/DDBJ databases">
        <title>Draft genome sequence of Stemphylium lycopersici strain CIDEFI 213.</title>
        <authorList>
            <person name="Medina R."/>
            <person name="Franco M.E.E."/>
            <person name="Lucentini C.G."/>
            <person name="Saparrat M.C.N."/>
            <person name="Balatti P.A."/>
        </authorList>
    </citation>
    <scope>NUCLEOTIDE SEQUENCE [LARGE SCALE GENOMIC DNA]</scope>
    <source>
        <strain evidence="13">CIDEFI 213</strain>
    </source>
</reference>
<dbReference type="InterPro" id="IPR002048">
    <property type="entry name" value="EF_hand_dom"/>
</dbReference>
<dbReference type="SMART" id="SM00054">
    <property type="entry name" value="EFh"/>
    <property type="match status" value="2"/>
</dbReference>
<feature type="compositionally biased region" description="Low complexity" evidence="9">
    <location>
        <begin position="1067"/>
        <end position="1089"/>
    </location>
</feature>
<evidence type="ECO:0000259" key="11">
    <source>
        <dbReference type="PROSITE" id="PS50222"/>
    </source>
</evidence>
<feature type="region of interest" description="Disordered" evidence="9">
    <location>
        <begin position="799"/>
        <end position="864"/>
    </location>
</feature>
<dbReference type="InterPro" id="IPR011992">
    <property type="entry name" value="EF-hand-dom_pair"/>
</dbReference>
<evidence type="ECO:0000256" key="3">
    <source>
        <dbReference type="ARBA" id="ARBA00022771"/>
    </source>
</evidence>
<evidence type="ECO:0000259" key="10">
    <source>
        <dbReference type="PROSITE" id="PS50135"/>
    </source>
</evidence>
<dbReference type="EMBL" id="QGDH01000133">
    <property type="protein sequence ID" value="RAR05401.1"/>
    <property type="molecule type" value="Genomic_DNA"/>
</dbReference>
<comment type="similarity">
    <text evidence="1">Belongs to the short-chain dehydrogenases/reductases (SDR) family.</text>
</comment>
<keyword evidence="4" id="KW-0862">Zinc</keyword>
<evidence type="ECO:0000256" key="4">
    <source>
        <dbReference type="ARBA" id="ARBA00022833"/>
    </source>
</evidence>
<organism evidence="12 13">
    <name type="scientific">Stemphylium lycopersici</name>
    <name type="common">Tomato gray leaf spot disease fungus</name>
    <name type="synonym">Thyrospora lycopersici</name>
    <dbReference type="NCBI Taxonomy" id="183478"/>
    <lineage>
        <taxon>Eukaryota</taxon>
        <taxon>Fungi</taxon>
        <taxon>Dikarya</taxon>
        <taxon>Ascomycota</taxon>
        <taxon>Pezizomycotina</taxon>
        <taxon>Dothideomycetes</taxon>
        <taxon>Pleosporomycetidae</taxon>
        <taxon>Pleosporales</taxon>
        <taxon>Pleosporineae</taxon>
        <taxon>Pleosporaceae</taxon>
        <taxon>Stemphylium</taxon>
    </lineage>
</organism>
<dbReference type="SUPFAM" id="SSF51735">
    <property type="entry name" value="NAD(P)-binding Rossmann-fold domains"/>
    <property type="match status" value="1"/>
</dbReference>
<evidence type="ECO:0000256" key="6">
    <source>
        <dbReference type="ARBA" id="ARBA00022857"/>
    </source>
</evidence>
<dbReference type="GO" id="GO:0005509">
    <property type="term" value="F:calcium ion binding"/>
    <property type="evidence" value="ECO:0007669"/>
    <property type="project" value="InterPro"/>
</dbReference>
<evidence type="ECO:0000256" key="7">
    <source>
        <dbReference type="ARBA" id="ARBA00023002"/>
    </source>
</evidence>
<dbReference type="Gene3D" id="3.40.50.720">
    <property type="entry name" value="NAD(P)-binding Rossmann-like Domain"/>
    <property type="match status" value="1"/>
</dbReference>
<dbReference type="GO" id="GO:0016616">
    <property type="term" value="F:oxidoreductase activity, acting on the CH-OH group of donors, NAD or NADP as acceptor"/>
    <property type="evidence" value="ECO:0007669"/>
    <property type="project" value="UniProtKB-ARBA"/>
</dbReference>
<protein>
    <submittedName>
        <fullName evidence="12">Ef hand domain-containing protein</fullName>
    </submittedName>
</protein>
<dbReference type="SMART" id="SM00822">
    <property type="entry name" value="PKS_KR"/>
    <property type="match status" value="1"/>
</dbReference>
<dbReference type="GO" id="GO:0008270">
    <property type="term" value="F:zinc ion binding"/>
    <property type="evidence" value="ECO:0007669"/>
    <property type="project" value="UniProtKB-KW"/>
</dbReference>
<feature type="domain" description="ZZ-type" evidence="10">
    <location>
        <begin position="475"/>
        <end position="527"/>
    </location>
</feature>
<dbReference type="PROSITE" id="PS00061">
    <property type="entry name" value="ADH_SHORT"/>
    <property type="match status" value="1"/>
</dbReference>
<dbReference type="InterPro" id="IPR002347">
    <property type="entry name" value="SDR_fam"/>
</dbReference>
<dbReference type="CDD" id="cd02340">
    <property type="entry name" value="ZZ_NBR1_like"/>
    <property type="match status" value="1"/>
</dbReference>
<keyword evidence="3 8" id="KW-0863">Zinc-finger</keyword>
<gene>
    <name evidence="12" type="ORF">DDE83_007380</name>
</gene>
<keyword evidence="13" id="KW-1185">Reference proteome</keyword>
<sequence length="1313" mass="146515">MPTTQGLPEFSLAGKVILVSGAARGLGLTQAEALLEAGARVYALDRLEEPSPDFAPISERAKKDLGTSLEYRQIDVRDVKRLHEIVQDIADKEGRLDGLIAAAGIQQETTALEYTAEDANRMFEVNITGSMMTAQAAAKQMIRFGSGGSIVLIASMSGTVANRGLICSAYNASKAGVLQLARNLASEWGEHNIRVNTISPGYIVTAMVEELFKKFPERRETWPTQNMLGRLSKPEEYRVPEFTASCCSVQCEASEVGGQVWLRLSAGYAAYIIYNTLQSPGPGDGLHRSNAVRRRRPRDSPPAPALPLSEQDLPVLGEHDILGTSVLLDPHNLITPPELRDIILNAQPDASEETIQNATGRLYDEFFDRLLVVHSPDRALSPPEADALRAWLSDRNPNNIALDRYNIARAATRHAQIFANIDNLGLDGGESVAPTELSLGSDDDQDDDVDPEGQTLQRTLYHIAEDRARLEGVVHRGITCNGCDEKPIRGTRWHCANCPDFDLCSNCEATNSHYKNHIFYKIRVPAGWLSLQKQEPIYPGKPHMMHPSIDSTLKRRLVAETKMEAEEIEALWDQFTCLAGTEWANDPSGVGWALDRRNFNHAYVPRYNGLVAAPNLVYDRIFAYYDTDKNGLIGFDEWVKGLDGMHTTDVDVKARIVFDGYDIDGDGYISRKDILRIFRAYYSIEKEATRNYILELSDEVNVRNAMDTIRSSQPLGSAFPPRSMNASNPNNPGLREKQENGEVTSPPILDQNADIAEREEILSTTDIHHIGPAPSDEQEARILNGRWARRHYYLDEEEGFTRRNGADGQNTSEELDQQTPADTNEEPPHSRGSRSSSRVRFQNDVELETRSNASSPRPVGERWGGYEIPEPEQDLGKEVLYQVTQQGFNELLNPLFLEKEDMAMDAYETRSERRAEAASIESTTRHLFTAGKADLEAIHHVGVFRFSKCMVDKFCGALNNDTKSFFTDPNHGGPRTENEARVAIDEVYTSVEAKVLGTIKNRKTTNLDNMTTWNTLLCRVQLREEAINAAMHCADTKGWLARPSAGEGFIVNHRDPTMPQFRPNSLAHPPSISPTASHSSSQTSEASETGDSSLLVDEGIDLGRCFFVSATRDGLERYPGRQRFTDETEMPDPGSASTPTAAIDLVEGSAEVESSSPPVEPSQKENEPSLSVDWRWYTDVPELHYFFTHNSNGVDVIQCSSNQHNHSTDSFHPETNQVRPLQRSIRQIAMHPASPLHLIMLASLESVEQEINERKDSGLINFDEFVEHMRQGQLRFLESWMEWAPRIPQNPKWYGQFYSMSQALEAAGRITFG</sequence>
<dbReference type="SMART" id="SM00291">
    <property type="entry name" value="ZnF_ZZ"/>
    <property type="match status" value="1"/>
</dbReference>
<feature type="region of interest" description="Disordered" evidence="9">
    <location>
        <begin position="1050"/>
        <end position="1092"/>
    </location>
</feature>
<evidence type="ECO:0000256" key="8">
    <source>
        <dbReference type="PROSITE-ProRule" id="PRU00228"/>
    </source>
</evidence>
<proteinExistence type="inferred from homology"/>
<keyword evidence="2" id="KW-0479">Metal-binding</keyword>
<dbReference type="PROSITE" id="PS50222">
    <property type="entry name" value="EF_HAND_2"/>
    <property type="match status" value="2"/>
</dbReference>
<feature type="region of interest" description="Disordered" evidence="9">
    <location>
        <begin position="1118"/>
        <end position="1168"/>
    </location>
</feature>
<evidence type="ECO:0000256" key="5">
    <source>
        <dbReference type="ARBA" id="ARBA00022837"/>
    </source>
</evidence>
<dbReference type="Gene3D" id="1.10.238.10">
    <property type="entry name" value="EF-hand"/>
    <property type="match status" value="1"/>
</dbReference>
<feature type="region of interest" description="Disordered" evidence="9">
    <location>
        <begin position="432"/>
        <end position="452"/>
    </location>
</feature>
<feature type="region of interest" description="Disordered" evidence="9">
    <location>
        <begin position="711"/>
        <end position="752"/>
    </location>
</feature>
<dbReference type="SUPFAM" id="SSF47473">
    <property type="entry name" value="EF-hand"/>
    <property type="match status" value="1"/>
</dbReference>
<evidence type="ECO:0000256" key="9">
    <source>
        <dbReference type="SAM" id="MobiDB-lite"/>
    </source>
</evidence>
<dbReference type="Proteomes" id="UP000249619">
    <property type="component" value="Unassembled WGS sequence"/>
</dbReference>
<dbReference type="Pfam" id="PF00106">
    <property type="entry name" value="adh_short"/>
    <property type="match status" value="1"/>
</dbReference>
<accession>A0A364MWI6</accession>
<feature type="compositionally biased region" description="Polar residues" evidence="9">
    <location>
        <begin position="807"/>
        <end position="822"/>
    </location>
</feature>
<dbReference type="InterPro" id="IPR036291">
    <property type="entry name" value="NAD(P)-bd_dom_sf"/>
</dbReference>
<feature type="compositionally biased region" description="Acidic residues" evidence="9">
    <location>
        <begin position="441"/>
        <end position="451"/>
    </location>
</feature>
<feature type="compositionally biased region" description="Low complexity" evidence="9">
    <location>
        <begin position="1146"/>
        <end position="1157"/>
    </location>
</feature>
<dbReference type="Gene3D" id="3.30.60.90">
    <property type="match status" value="1"/>
</dbReference>
<dbReference type="PANTHER" id="PTHR43008">
    <property type="entry name" value="BENZIL REDUCTASE"/>
    <property type="match status" value="1"/>
</dbReference>